<feature type="active site" evidence="13">
    <location>
        <position position="400"/>
    </location>
</feature>
<gene>
    <name evidence="16" type="ORF">FC96_GL002008</name>
</gene>
<dbReference type="GO" id="GO:0005886">
    <property type="term" value="C:plasma membrane"/>
    <property type="evidence" value="ECO:0007669"/>
    <property type="project" value="UniProtKB-SubCell"/>
</dbReference>
<feature type="domain" description="PLD phosphodiesterase" evidence="15">
    <location>
        <begin position="217"/>
        <end position="244"/>
    </location>
</feature>
<feature type="transmembrane region" description="Helical" evidence="13">
    <location>
        <begin position="36"/>
        <end position="54"/>
    </location>
</feature>
<feature type="active site" evidence="13">
    <location>
        <position position="222"/>
    </location>
</feature>
<evidence type="ECO:0000256" key="11">
    <source>
        <dbReference type="ARBA" id="ARBA00023264"/>
    </source>
</evidence>
<dbReference type="OrthoDB" id="9762009at2"/>
<dbReference type="NCBIfam" id="TIGR04265">
    <property type="entry name" value="bac_cardiolipin"/>
    <property type="match status" value="1"/>
</dbReference>
<comment type="subcellular location">
    <subcellularLocation>
        <location evidence="1 13">Cell membrane</location>
        <topology evidence="1 13">Multi-pass membrane protein</topology>
    </subcellularLocation>
</comment>
<keyword evidence="5 13" id="KW-0812">Transmembrane</keyword>
<evidence type="ECO:0000256" key="1">
    <source>
        <dbReference type="ARBA" id="ARBA00004651"/>
    </source>
</evidence>
<reference evidence="16 17" key="1">
    <citation type="journal article" date="2015" name="Genome Announc.">
        <title>Expanding the biotechnology potential of lactobacilli through comparative genomics of 213 strains and associated genera.</title>
        <authorList>
            <person name="Sun Z."/>
            <person name="Harris H.M."/>
            <person name="McCann A."/>
            <person name="Guo C."/>
            <person name="Argimon S."/>
            <person name="Zhang W."/>
            <person name="Yang X."/>
            <person name="Jeffery I.B."/>
            <person name="Cooney J.C."/>
            <person name="Kagawa T.F."/>
            <person name="Liu W."/>
            <person name="Song Y."/>
            <person name="Salvetti E."/>
            <person name="Wrobel A."/>
            <person name="Rasinkangas P."/>
            <person name="Parkhill J."/>
            <person name="Rea M.C."/>
            <person name="O'Sullivan O."/>
            <person name="Ritari J."/>
            <person name="Douillard F.P."/>
            <person name="Paul Ross R."/>
            <person name="Yang R."/>
            <person name="Briner A.E."/>
            <person name="Felis G.E."/>
            <person name="de Vos W.M."/>
            <person name="Barrangou R."/>
            <person name="Klaenhammer T.R."/>
            <person name="Caufield P.W."/>
            <person name="Cui Y."/>
            <person name="Zhang H."/>
            <person name="O'Toole P.W."/>
        </authorList>
    </citation>
    <scope>NUCLEOTIDE SEQUENCE [LARGE SCALE GENOMIC DNA]</scope>
    <source>
        <strain evidence="16 17">JCM 15530</strain>
    </source>
</reference>
<dbReference type="CDD" id="cd09110">
    <property type="entry name" value="PLDc_CLS_1"/>
    <property type="match status" value="1"/>
</dbReference>
<dbReference type="GO" id="GO:0032049">
    <property type="term" value="P:cardiolipin biosynthetic process"/>
    <property type="evidence" value="ECO:0007669"/>
    <property type="project" value="UniProtKB-UniRule"/>
</dbReference>
<evidence type="ECO:0000256" key="4">
    <source>
        <dbReference type="ARBA" id="ARBA00022679"/>
    </source>
</evidence>
<dbReference type="InterPro" id="IPR001736">
    <property type="entry name" value="PLipase_D/transphosphatidylase"/>
</dbReference>
<proteinExistence type="inferred from homology"/>
<keyword evidence="2 13" id="KW-1003">Cell membrane</keyword>
<dbReference type="InterPro" id="IPR022924">
    <property type="entry name" value="Cardiolipin_synthase"/>
</dbReference>
<comment type="catalytic activity">
    <reaction evidence="13">
        <text>2 a 1,2-diacyl-sn-glycero-3-phospho-(1'-sn-glycerol) = a cardiolipin + glycerol</text>
        <dbReference type="Rhea" id="RHEA:31451"/>
        <dbReference type="ChEBI" id="CHEBI:17754"/>
        <dbReference type="ChEBI" id="CHEBI:62237"/>
        <dbReference type="ChEBI" id="CHEBI:64716"/>
    </reaction>
</comment>
<keyword evidence="9 13" id="KW-0472">Membrane</keyword>
<dbReference type="STRING" id="1302272.FC96_GL002008"/>
<dbReference type="EC" id="2.7.8.-" evidence="13 14"/>
<dbReference type="GO" id="GO:0008808">
    <property type="term" value="F:cardiolipin synthase activity"/>
    <property type="evidence" value="ECO:0007669"/>
    <property type="project" value="UniProtKB-UniRule"/>
</dbReference>
<feature type="active site" evidence="13">
    <location>
        <position position="224"/>
    </location>
</feature>
<evidence type="ECO:0000256" key="5">
    <source>
        <dbReference type="ARBA" id="ARBA00022692"/>
    </source>
</evidence>
<keyword evidence="11 13" id="KW-1208">Phospholipid metabolism</keyword>
<evidence type="ECO:0000313" key="16">
    <source>
        <dbReference type="EMBL" id="KRK48268.1"/>
    </source>
</evidence>
<organism evidence="16 17">
    <name type="scientific">Secundilactobacillus kimchicus JCM 15530</name>
    <dbReference type="NCBI Taxonomy" id="1302272"/>
    <lineage>
        <taxon>Bacteria</taxon>
        <taxon>Bacillati</taxon>
        <taxon>Bacillota</taxon>
        <taxon>Bacilli</taxon>
        <taxon>Lactobacillales</taxon>
        <taxon>Lactobacillaceae</taxon>
        <taxon>Secundilactobacillus</taxon>
    </lineage>
</organism>
<feature type="active site" evidence="13">
    <location>
        <position position="402"/>
    </location>
</feature>
<sequence length="482" mass="54685">MLSLEILIPTILLINLIVALVTIFREERDISTTWAWLLVLVLLPVVGFVFYLFAGRKISKKRIFDIQAQERLGIRQLVASQKKLVSNAALTVPDNQSPEVLELVNLFLEVDRSVVTTDNKVRVFTDGEKKFAALFEDILRAKHHINVEYFTIYNDQIGRQFVSLLEKKAAEGVAVRVIYDTFGSHGGKKHLFKRLTELGGRAYPFLSSRLALSDFQLNFRDHRKIVVIDGKIGYIGGFNVGDQYVNRKPKFGFWRDTHLRIEGNAVLALQSRFFLDWNATAKQERVQYDQTYFPKINVNGTTSMQIVSSGPDSELQQIKKGYLKLINSAKRAVLIESPYFVPDESILEALTVAALSGIDVRLIIPDHPDHPFVYRATESFAKKLLGAGGRVYTYHNGFMHAKMVVVDGRIASVGSANMDIRSFKLNFEVNAFMYDEDLATALLKVFEIDLEQSEEMTLAKYQQQSLYTKAKQSFSRLLAPIL</sequence>
<dbReference type="EMBL" id="AZCX01000004">
    <property type="protein sequence ID" value="KRK48268.1"/>
    <property type="molecule type" value="Genomic_DNA"/>
</dbReference>
<dbReference type="PATRIC" id="fig|1302272.5.peg.2048"/>
<evidence type="ECO:0000256" key="12">
    <source>
        <dbReference type="ARBA" id="ARBA00057569"/>
    </source>
</evidence>
<feature type="active site" evidence="13">
    <location>
        <position position="229"/>
    </location>
</feature>
<dbReference type="PANTHER" id="PTHR21248">
    <property type="entry name" value="CARDIOLIPIN SYNTHASE"/>
    <property type="match status" value="1"/>
</dbReference>
<dbReference type="InterPro" id="IPR025202">
    <property type="entry name" value="PLD-like_dom"/>
</dbReference>
<evidence type="ECO:0000256" key="8">
    <source>
        <dbReference type="ARBA" id="ARBA00023098"/>
    </source>
</evidence>
<evidence type="ECO:0000259" key="15">
    <source>
        <dbReference type="PROSITE" id="PS50035"/>
    </source>
</evidence>
<dbReference type="Pfam" id="PF13091">
    <property type="entry name" value="PLDc_2"/>
    <property type="match status" value="2"/>
</dbReference>
<dbReference type="HAMAP" id="MF_01916">
    <property type="entry name" value="Cardiolipin_synth_Cls"/>
    <property type="match status" value="1"/>
</dbReference>
<evidence type="ECO:0000256" key="14">
    <source>
        <dbReference type="NCBIfam" id="TIGR04265"/>
    </source>
</evidence>
<name>A0A0R1HP11_9LACO</name>
<dbReference type="FunFam" id="3.30.870.10:FF:000021">
    <property type="entry name" value="Cardiolipin synthase"/>
    <property type="match status" value="1"/>
</dbReference>
<evidence type="ECO:0000256" key="7">
    <source>
        <dbReference type="ARBA" id="ARBA00022989"/>
    </source>
</evidence>
<evidence type="ECO:0000256" key="3">
    <source>
        <dbReference type="ARBA" id="ARBA00022516"/>
    </source>
</evidence>
<keyword evidence="8 13" id="KW-0443">Lipid metabolism</keyword>
<comment type="caution">
    <text evidence="16">The sequence shown here is derived from an EMBL/GenBank/DDBJ whole genome shotgun (WGS) entry which is preliminary data.</text>
</comment>
<dbReference type="SMART" id="SM00155">
    <property type="entry name" value="PLDc"/>
    <property type="match status" value="2"/>
</dbReference>
<evidence type="ECO:0000256" key="10">
    <source>
        <dbReference type="ARBA" id="ARBA00023209"/>
    </source>
</evidence>
<dbReference type="InterPro" id="IPR030874">
    <property type="entry name" value="Cardiolipin_synth_Firmi"/>
</dbReference>
<dbReference type="Pfam" id="PF13396">
    <property type="entry name" value="PLDc_N"/>
    <property type="match status" value="1"/>
</dbReference>
<keyword evidence="10 13" id="KW-0594">Phospholipid biosynthesis</keyword>
<comment type="function">
    <text evidence="12 13">Catalyzes the reversible phosphatidyl group transfer from one phosphatidylglycerol molecule to another to form cardiolipin (CL) (diphosphatidylglycerol) and glycerol.</text>
</comment>
<dbReference type="Proteomes" id="UP000050911">
    <property type="component" value="Unassembled WGS sequence"/>
</dbReference>
<keyword evidence="4 13" id="KW-0808">Transferase</keyword>
<feature type="transmembrane region" description="Helical" evidence="13">
    <location>
        <begin position="6"/>
        <end position="24"/>
    </location>
</feature>
<comment type="similarity">
    <text evidence="13">Belongs to the phospholipase D family. Cardiolipin synthase subfamily.</text>
</comment>
<evidence type="ECO:0000256" key="2">
    <source>
        <dbReference type="ARBA" id="ARBA00022475"/>
    </source>
</evidence>
<dbReference type="Gene3D" id="3.30.870.10">
    <property type="entry name" value="Endonuclease Chain A"/>
    <property type="match status" value="2"/>
</dbReference>
<dbReference type="PANTHER" id="PTHR21248:SF22">
    <property type="entry name" value="PHOSPHOLIPASE D"/>
    <property type="match status" value="1"/>
</dbReference>
<keyword evidence="17" id="KW-1185">Reference proteome</keyword>
<dbReference type="RefSeq" id="WP_056942562.1">
    <property type="nucleotide sequence ID" value="NZ_AZCX01000004.1"/>
</dbReference>
<dbReference type="FunFam" id="3.30.870.10:FF:000014">
    <property type="entry name" value="Cardiolipin synthase"/>
    <property type="match status" value="1"/>
</dbReference>
<dbReference type="SUPFAM" id="SSF56024">
    <property type="entry name" value="Phospholipase D/nuclease"/>
    <property type="match status" value="2"/>
</dbReference>
<keyword evidence="6" id="KW-0677">Repeat</keyword>
<feature type="active site" evidence="13">
    <location>
        <position position="407"/>
    </location>
</feature>
<keyword evidence="3 13" id="KW-0444">Lipid biosynthesis</keyword>
<dbReference type="InterPro" id="IPR027379">
    <property type="entry name" value="CLS_N"/>
</dbReference>
<dbReference type="AlphaFoldDB" id="A0A0R1HP11"/>
<accession>A0A0R1HP11</accession>
<evidence type="ECO:0000256" key="6">
    <source>
        <dbReference type="ARBA" id="ARBA00022737"/>
    </source>
</evidence>
<feature type="domain" description="PLD phosphodiesterase" evidence="15">
    <location>
        <begin position="395"/>
        <end position="422"/>
    </location>
</feature>
<keyword evidence="7 13" id="KW-1133">Transmembrane helix</keyword>
<protein>
    <recommendedName>
        <fullName evidence="13 14">Cardiolipin synthase</fullName>
        <shortName evidence="13">CL synthase</shortName>
        <ecNumber evidence="13 14">2.7.8.-</ecNumber>
    </recommendedName>
</protein>
<evidence type="ECO:0000256" key="13">
    <source>
        <dbReference type="HAMAP-Rule" id="MF_01916"/>
    </source>
</evidence>
<dbReference type="CDD" id="cd09112">
    <property type="entry name" value="PLDc_CLS_2"/>
    <property type="match status" value="1"/>
</dbReference>
<dbReference type="PROSITE" id="PS50035">
    <property type="entry name" value="PLD"/>
    <property type="match status" value="2"/>
</dbReference>
<evidence type="ECO:0000313" key="17">
    <source>
        <dbReference type="Proteomes" id="UP000050911"/>
    </source>
</evidence>
<evidence type="ECO:0000256" key="9">
    <source>
        <dbReference type="ARBA" id="ARBA00023136"/>
    </source>
</evidence>